<feature type="domain" description="ACT" evidence="3">
    <location>
        <begin position="129"/>
        <end position="206"/>
    </location>
</feature>
<dbReference type="SUPFAM" id="SSF55021">
    <property type="entry name" value="ACT-like"/>
    <property type="match status" value="3"/>
</dbReference>
<comment type="function">
    <text evidence="2">Binds amino acids.</text>
</comment>
<dbReference type="PANTHER" id="PTHR31096">
    <property type="entry name" value="ACT DOMAIN-CONTAINING PROTEIN ACR4-RELATED"/>
    <property type="match status" value="1"/>
</dbReference>
<sequence length="453" mass="51021">MGSERYQEGQVDDDEYAKLIRKMNSPRVGIDNDACDHATIVQVDCVCKHGILLELVQVLTDLNLVIKKAYITSDASWFMFVFNVTDGAGNKLQDHKILNYLKTALESSACSITSLPSSVDILPSKDFTLIELTGNDRPGLLSEVCAVLKDLHCNVVKAEVWTHNTRAAAVIQVADESTLQAIEDRNRLSRIKDLLYNVLKGDSHTSRAKMVVSEGLAHTERRLHRLMFDDRDYEQTGVAKGPKKSRSQVTVTNCVDRHYTVVMLRSKDRPKLLFDTLCTLSDMHYLVFHASIDATRSEAYQIYRLHQEFYLRHSDGHSVSSETEQHQIIRCLEAAIERRVSEGLELELHADDRIGLLSDITRVFREYGLCIRRAAIATDGGKAFDTFYVSETASNRVDAKTIDCIRRQIGQTILRVKQTPSLSPKPSGEAEASATSLLLRVFFKVCSFHNVRV</sequence>
<dbReference type="GO" id="GO:0016597">
    <property type="term" value="F:amino acid binding"/>
    <property type="evidence" value="ECO:0007669"/>
    <property type="project" value="UniProtKB-UniRule"/>
</dbReference>
<dbReference type="EMBL" id="JACMSC010000007">
    <property type="protein sequence ID" value="KAG6513530.1"/>
    <property type="molecule type" value="Genomic_DNA"/>
</dbReference>
<dbReference type="Gene3D" id="3.30.70.260">
    <property type="match status" value="1"/>
</dbReference>
<dbReference type="InterPro" id="IPR002912">
    <property type="entry name" value="ACT_dom"/>
</dbReference>
<gene>
    <name evidence="4" type="ORF">ZIOFF_023861</name>
</gene>
<dbReference type="InterPro" id="IPR045865">
    <property type="entry name" value="ACT-like_dom_sf"/>
</dbReference>
<dbReference type="AlphaFoldDB" id="A0A8J5HB72"/>
<evidence type="ECO:0000256" key="1">
    <source>
        <dbReference type="ARBA" id="ARBA00022737"/>
    </source>
</evidence>
<reference evidence="4 5" key="1">
    <citation type="submission" date="2020-08" db="EMBL/GenBank/DDBJ databases">
        <title>Plant Genome Project.</title>
        <authorList>
            <person name="Zhang R.-G."/>
        </authorList>
    </citation>
    <scope>NUCLEOTIDE SEQUENCE [LARGE SCALE GENOMIC DNA]</scope>
    <source>
        <tissue evidence="4">Rhizome</tissue>
    </source>
</reference>
<organism evidence="4 5">
    <name type="scientific">Zingiber officinale</name>
    <name type="common">Ginger</name>
    <name type="synonym">Amomum zingiber</name>
    <dbReference type="NCBI Taxonomy" id="94328"/>
    <lineage>
        <taxon>Eukaryota</taxon>
        <taxon>Viridiplantae</taxon>
        <taxon>Streptophyta</taxon>
        <taxon>Embryophyta</taxon>
        <taxon>Tracheophyta</taxon>
        <taxon>Spermatophyta</taxon>
        <taxon>Magnoliopsida</taxon>
        <taxon>Liliopsida</taxon>
        <taxon>Zingiberales</taxon>
        <taxon>Zingiberaceae</taxon>
        <taxon>Zingiber</taxon>
    </lineage>
</organism>
<dbReference type="InterPro" id="IPR040217">
    <property type="entry name" value="ACR1-12"/>
</dbReference>
<evidence type="ECO:0000313" key="4">
    <source>
        <dbReference type="EMBL" id="KAG6513530.1"/>
    </source>
</evidence>
<comment type="caution">
    <text evidence="4">The sequence shown here is derived from an EMBL/GenBank/DDBJ whole genome shotgun (WGS) entry which is preliminary data.</text>
</comment>
<name>A0A8J5HB72_ZINOF</name>
<dbReference type="Pfam" id="PF01842">
    <property type="entry name" value="ACT"/>
    <property type="match status" value="2"/>
</dbReference>
<dbReference type="PANTHER" id="PTHR31096:SF55">
    <property type="entry name" value="ACT DOMAIN-CONTAINING PROTEIN ACR6"/>
    <property type="match status" value="1"/>
</dbReference>
<dbReference type="PROSITE" id="PS51671">
    <property type="entry name" value="ACT"/>
    <property type="match status" value="2"/>
</dbReference>
<proteinExistence type="predicted"/>
<keyword evidence="1 2" id="KW-0677">Repeat</keyword>
<keyword evidence="5" id="KW-1185">Reference proteome</keyword>
<evidence type="ECO:0000313" key="5">
    <source>
        <dbReference type="Proteomes" id="UP000734854"/>
    </source>
</evidence>
<evidence type="ECO:0000259" key="3">
    <source>
        <dbReference type="PROSITE" id="PS51671"/>
    </source>
</evidence>
<dbReference type="Proteomes" id="UP000734854">
    <property type="component" value="Unassembled WGS sequence"/>
</dbReference>
<accession>A0A8J5HB72</accession>
<feature type="domain" description="ACT" evidence="3">
    <location>
        <begin position="345"/>
        <end position="424"/>
    </location>
</feature>
<evidence type="ECO:0000256" key="2">
    <source>
        <dbReference type="RuleBase" id="RU369043"/>
    </source>
</evidence>
<protein>
    <recommendedName>
        <fullName evidence="2">ACT domain-containing protein ACR</fullName>
    </recommendedName>
    <alternativeName>
        <fullName evidence="2">Protein ACT DOMAIN REPEATS</fullName>
    </alternativeName>
</protein>